<organism evidence="1 2">
    <name type="scientific">Halocaridina rubra</name>
    <name type="common">Hawaiian red shrimp</name>
    <dbReference type="NCBI Taxonomy" id="373956"/>
    <lineage>
        <taxon>Eukaryota</taxon>
        <taxon>Metazoa</taxon>
        <taxon>Ecdysozoa</taxon>
        <taxon>Arthropoda</taxon>
        <taxon>Crustacea</taxon>
        <taxon>Multicrustacea</taxon>
        <taxon>Malacostraca</taxon>
        <taxon>Eumalacostraca</taxon>
        <taxon>Eucarida</taxon>
        <taxon>Decapoda</taxon>
        <taxon>Pleocyemata</taxon>
        <taxon>Caridea</taxon>
        <taxon>Atyoidea</taxon>
        <taxon>Atyidae</taxon>
        <taxon>Halocaridina</taxon>
    </lineage>
</organism>
<evidence type="ECO:0000313" key="1">
    <source>
        <dbReference type="EMBL" id="KAK7073253.1"/>
    </source>
</evidence>
<dbReference type="Proteomes" id="UP001381693">
    <property type="component" value="Unassembled WGS sequence"/>
</dbReference>
<sequence length="110" mass="12198">MASQTHVSPLLSQASGYSASEAIIPSNLSRKLTSTMLHHEQKVAGQVHESNAEDTILPTPLHFVSMIAHRSQEDLFTTSAIDNIDHSSTSLQWLAQKRLEDSFRFSTSMM</sequence>
<gene>
    <name evidence="1" type="ORF">SK128_007490</name>
</gene>
<reference evidence="1 2" key="1">
    <citation type="submission" date="2023-11" db="EMBL/GenBank/DDBJ databases">
        <title>Halocaridina rubra genome assembly.</title>
        <authorList>
            <person name="Smith C."/>
        </authorList>
    </citation>
    <scope>NUCLEOTIDE SEQUENCE [LARGE SCALE GENOMIC DNA]</scope>
    <source>
        <strain evidence="1">EP-1</strain>
        <tissue evidence="1">Whole</tissue>
    </source>
</reference>
<protein>
    <submittedName>
        <fullName evidence="1">Uncharacterized protein</fullName>
    </submittedName>
</protein>
<evidence type="ECO:0000313" key="2">
    <source>
        <dbReference type="Proteomes" id="UP001381693"/>
    </source>
</evidence>
<comment type="caution">
    <text evidence="1">The sequence shown here is derived from an EMBL/GenBank/DDBJ whole genome shotgun (WGS) entry which is preliminary data.</text>
</comment>
<proteinExistence type="predicted"/>
<name>A0AAN9A337_HALRR</name>
<accession>A0AAN9A337</accession>
<dbReference type="AlphaFoldDB" id="A0AAN9A337"/>
<dbReference type="EMBL" id="JAXCGZ010013230">
    <property type="protein sequence ID" value="KAK7073253.1"/>
    <property type="molecule type" value="Genomic_DNA"/>
</dbReference>
<keyword evidence="2" id="KW-1185">Reference proteome</keyword>